<gene>
    <name evidence="8" type="ORF">ABQJ54_02940</name>
</gene>
<dbReference type="SMART" id="SM00448">
    <property type="entry name" value="REC"/>
    <property type="match status" value="1"/>
</dbReference>
<evidence type="ECO:0000259" key="6">
    <source>
        <dbReference type="PROSITE" id="PS50110"/>
    </source>
</evidence>
<keyword evidence="3" id="KW-0804">Transcription</keyword>
<dbReference type="EMBL" id="JBFOHK010000001">
    <property type="protein sequence ID" value="MEW9570693.1"/>
    <property type="molecule type" value="Genomic_DNA"/>
</dbReference>
<feature type="DNA-binding region" description="OmpR/PhoB-type" evidence="5">
    <location>
        <begin position="124"/>
        <end position="218"/>
    </location>
</feature>
<evidence type="ECO:0000256" key="5">
    <source>
        <dbReference type="PROSITE-ProRule" id="PRU01091"/>
    </source>
</evidence>
<dbReference type="Pfam" id="PF00072">
    <property type="entry name" value="Response_reg"/>
    <property type="match status" value="1"/>
</dbReference>
<dbReference type="InterPro" id="IPR001789">
    <property type="entry name" value="Sig_transdc_resp-reg_receiver"/>
</dbReference>
<dbReference type="CDD" id="cd17624">
    <property type="entry name" value="REC_OmpR_PmrA-like"/>
    <property type="match status" value="1"/>
</dbReference>
<dbReference type="InterPro" id="IPR001867">
    <property type="entry name" value="OmpR/PhoB-type_DNA-bd"/>
</dbReference>
<proteinExistence type="predicted"/>
<dbReference type="PANTHER" id="PTHR48111:SF67">
    <property type="entry name" value="TRANSCRIPTIONAL REGULATORY PROTEIN TCTD"/>
    <property type="match status" value="1"/>
</dbReference>
<dbReference type="InterPro" id="IPR036388">
    <property type="entry name" value="WH-like_DNA-bd_sf"/>
</dbReference>
<dbReference type="Gene3D" id="6.10.250.690">
    <property type="match status" value="1"/>
</dbReference>
<protein>
    <submittedName>
        <fullName evidence="8">Response regulator</fullName>
    </submittedName>
</protein>
<keyword evidence="1" id="KW-0805">Transcription regulation</keyword>
<dbReference type="SUPFAM" id="SSF52172">
    <property type="entry name" value="CheY-like"/>
    <property type="match status" value="1"/>
</dbReference>
<feature type="modified residue" description="4-aspartylphosphate" evidence="4">
    <location>
        <position position="51"/>
    </location>
</feature>
<keyword evidence="4" id="KW-0597">Phosphoprotein</keyword>
<dbReference type="InterPro" id="IPR039420">
    <property type="entry name" value="WalR-like"/>
</dbReference>
<dbReference type="Gene3D" id="3.40.50.2300">
    <property type="match status" value="1"/>
</dbReference>
<dbReference type="Proteomes" id="UP001556220">
    <property type="component" value="Unassembled WGS sequence"/>
</dbReference>
<dbReference type="PROSITE" id="PS51755">
    <property type="entry name" value="OMPR_PHOB"/>
    <property type="match status" value="1"/>
</dbReference>
<dbReference type="PROSITE" id="PS50110">
    <property type="entry name" value="RESPONSE_REGULATORY"/>
    <property type="match status" value="1"/>
</dbReference>
<name>A0ABV3QA40_9GAMM</name>
<evidence type="ECO:0000256" key="1">
    <source>
        <dbReference type="ARBA" id="ARBA00023015"/>
    </source>
</evidence>
<dbReference type="PANTHER" id="PTHR48111">
    <property type="entry name" value="REGULATOR OF RPOS"/>
    <property type="match status" value="1"/>
</dbReference>
<feature type="domain" description="OmpR/PhoB-type" evidence="7">
    <location>
        <begin position="124"/>
        <end position="218"/>
    </location>
</feature>
<dbReference type="Pfam" id="PF00486">
    <property type="entry name" value="Trans_reg_C"/>
    <property type="match status" value="1"/>
</dbReference>
<evidence type="ECO:0000259" key="7">
    <source>
        <dbReference type="PROSITE" id="PS51755"/>
    </source>
</evidence>
<dbReference type="SMART" id="SM00862">
    <property type="entry name" value="Trans_reg_C"/>
    <property type="match status" value="1"/>
</dbReference>
<organism evidence="8 9">
    <name type="scientific">Rhodanobacter lycopersici</name>
    <dbReference type="NCBI Taxonomy" id="3162487"/>
    <lineage>
        <taxon>Bacteria</taxon>
        <taxon>Pseudomonadati</taxon>
        <taxon>Pseudomonadota</taxon>
        <taxon>Gammaproteobacteria</taxon>
        <taxon>Lysobacterales</taxon>
        <taxon>Rhodanobacteraceae</taxon>
        <taxon>Rhodanobacter</taxon>
    </lineage>
</organism>
<evidence type="ECO:0000256" key="2">
    <source>
        <dbReference type="ARBA" id="ARBA00023125"/>
    </source>
</evidence>
<accession>A0ABV3QA40</accession>
<sequence length="221" mass="25168">MHIMLVEDDAQLGEAIRHALVQQAYVVTWLRNGREAAQGLRDQSADLVLLDLGLPDRDGLDLLGEARRNNIKTPVLVMTARDELETRIRGLDLGADDYLIKPFHLDELSARIRSLIRRTRGLADNMIEAGDLRMNLASSEVMFRNEPVTLTRREFALLRVLMERAGRIVRRETLENSVYGIDKPVEGNALEVQVHWLRRKLGADAIRTVRGIGYMLPREPR</sequence>
<dbReference type="Gene3D" id="1.10.10.10">
    <property type="entry name" value="Winged helix-like DNA-binding domain superfamily/Winged helix DNA-binding domain"/>
    <property type="match status" value="1"/>
</dbReference>
<reference evidence="8 9" key="1">
    <citation type="submission" date="2024-06" db="EMBL/GenBank/DDBJ databases">
        <authorList>
            <person name="Woo H."/>
        </authorList>
    </citation>
    <scope>NUCLEOTIDE SEQUENCE [LARGE SCALE GENOMIC DNA]</scope>
    <source>
        <strain evidence="8 9">Si-c</strain>
    </source>
</reference>
<evidence type="ECO:0000256" key="4">
    <source>
        <dbReference type="PROSITE-ProRule" id="PRU00169"/>
    </source>
</evidence>
<dbReference type="InterPro" id="IPR011006">
    <property type="entry name" value="CheY-like_superfamily"/>
</dbReference>
<comment type="caution">
    <text evidence="8">The sequence shown here is derived from an EMBL/GenBank/DDBJ whole genome shotgun (WGS) entry which is preliminary data.</text>
</comment>
<keyword evidence="2 5" id="KW-0238">DNA-binding</keyword>
<keyword evidence="9" id="KW-1185">Reference proteome</keyword>
<dbReference type="CDD" id="cd00383">
    <property type="entry name" value="trans_reg_C"/>
    <property type="match status" value="1"/>
</dbReference>
<dbReference type="RefSeq" id="WP_367852769.1">
    <property type="nucleotide sequence ID" value="NZ_JBFOHK010000001.1"/>
</dbReference>
<feature type="domain" description="Response regulatory" evidence="6">
    <location>
        <begin position="2"/>
        <end position="116"/>
    </location>
</feature>
<evidence type="ECO:0000313" key="9">
    <source>
        <dbReference type="Proteomes" id="UP001556220"/>
    </source>
</evidence>
<evidence type="ECO:0000313" key="8">
    <source>
        <dbReference type="EMBL" id="MEW9570693.1"/>
    </source>
</evidence>
<evidence type="ECO:0000256" key="3">
    <source>
        <dbReference type="ARBA" id="ARBA00023163"/>
    </source>
</evidence>